<protein>
    <submittedName>
        <fullName evidence="1">Uncharacterized protein</fullName>
    </submittedName>
</protein>
<dbReference type="EMBL" id="JACHGY010000001">
    <property type="protein sequence ID" value="MBB6429084.1"/>
    <property type="molecule type" value="Genomic_DNA"/>
</dbReference>
<accession>A0A7X0H762</accession>
<dbReference type="AlphaFoldDB" id="A0A7X0H762"/>
<dbReference type="Proteomes" id="UP000541810">
    <property type="component" value="Unassembled WGS sequence"/>
</dbReference>
<evidence type="ECO:0000313" key="2">
    <source>
        <dbReference type="Proteomes" id="UP000541810"/>
    </source>
</evidence>
<gene>
    <name evidence="1" type="ORF">HNQ40_000890</name>
</gene>
<sequence>MTQRSLAVLVVLNVVLLAALSVTVFNPTPAEAQFGANRQYTMISGGVTGRSSQAAIYVIDLSSARVAPLFYNGSSKKFEFFAGRSVARDMERIGDAR</sequence>
<keyword evidence="2" id="KW-1185">Reference proteome</keyword>
<organism evidence="1 2">
    <name type="scientific">Algisphaera agarilytica</name>
    <dbReference type="NCBI Taxonomy" id="1385975"/>
    <lineage>
        <taxon>Bacteria</taxon>
        <taxon>Pseudomonadati</taxon>
        <taxon>Planctomycetota</taxon>
        <taxon>Phycisphaerae</taxon>
        <taxon>Phycisphaerales</taxon>
        <taxon>Phycisphaeraceae</taxon>
        <taxon>Algisphaera</taxon>
    </lineage>
</organism>
<comment type="caution">
    <text evidence="1">The sequence shown here is derived from an EMBL/GenBank/DDBJ whole genome shotgun (WGS) entry which is preliminary data.</text>
</comment>
<reference evidence="1 2" key="1">
    <citation type="submission" date="2020-08" db="EMBL/GenBank/DDBJ databases">
        <title>Genomic Encyclopedia of Type Strains, Phase IV (KMG-IV): sequencing the most valuable type-strain genomes for metagenomic binning, comparative biology and taxonomic classification.</title>
        <authorList>
            <person name="Goeker M."/>
        </authorList>
    </citation>
    <scope>NUCLEOTIDE SEQUENCE [LARGE SCALE GENOMIC DNA]</scope>
    <source>
        <strain evidence="1 2">DSM 103725</strain>
    </source>
</reference>
<evidence type="ECO:0000313" key="1">
    <source>
        <dbReference type="EMBL" id="MBB6429084.1"/>
    </source>
</evidence>
<proteinExistence type="predicted"/>
<name>A0A7X0H762_9BACT</name>
<dbReference type="RefSeq" id="WP_184676683.1">
    <property type="nucleotide sequence ID" value="NZ_JACHGY010000001.1"/>
</dbReference>